<sequence>MKWFRKKKHPPLFGNNIAPTCAYCQHNAAASGPVVCSLKRKPDGEACKKYQYDPLRREPQVAPALQTSRYSPEDFQL</sequence>
<gene>
    <name evidence="2" type="ORF">H9710_04825</name>
</gene>
<comment type="caution">
    <text evidence="2">The sequence shown here is derived from an EMBL/GenBank/DDBJ whole genome shotgun (WGS) entry which is preliminary data.</text>
</comment>
<dbReference type="AlphaFoldDB" id="A0A9D2MUR7"/>
<reference evidence="2" key="2">
    <citation type="submission" date="2021-04" db="EMBL/GenBank/DDBJ databases">
        <authorList>
            <person name="Gilroy R."/>
        </authorList>
    </citation>
    <scope>NUCLEOTIDE SEQUENCE</scope>
    <source>
        <strain evidence="2">CHK185-1770</strain>
    </source>
</reference>
<evidence type="ECO:0000313" key="3">
    <source>
        <dbReference type="Proteomes" id="UP000826793"/>
    </source>
</evidence>
<evidence type="ECO:0000313" key="2">
    <source>
        <dbReference type="EMBL" id="HJB97887.1"/>
    </source>
</evidence>
<feature type="region of interest" description="Disordered" evidence="1">
    <location>
        <begin position="58"/>
        <end position="77"/>
    </location>
</feature>
<name>A0A9D2MUR7_9FIRM</name>
<dbReference type="EMBL" id="DWXG01000038">
    <property type="protein sequence ID" value="HJB97887.1"/>
    <property type="molecule type" value="Genomic_DNA"/>
</dbReference>
<dbReference type="Proteomes" id="UP000826793">
    <property type="component" value="Unassembled WGS sequence"/>
</dbReference>
<proteinExistence type="predicted"/>
<protein>
    <submittedName>
        <fullName evidence="2">Uncharacterized protein</fullName>
    </submittedName>
</protein>
<evidence type="ECO:0000256" key="1">
    <source>
        <dbReference type="SAM" id="MobiDB-lite"/>
    </source>
</evidence>
<accession>A0A9D2MUR7</accession>
<organism evidence="2 3">
    <name type="scientific">Candidatus Acutalibacter pullicola</name>
    <dbReference type="NCBI Taxonomy" id="2838417"/>
    <lineage>
        <taxon>Bacteria</taxon>
        <taxon>Bacillati</taxon>
        <taxon>Bacillota</taxon>
        <taxon>Clostridia</taxon>
        <taxon>Eubacteriales</taxon>
        <taxon>Acutalibacteraceae</taxon>
        <taxon>Acutalibacter</taxon>
    </lineage>
</organism>
<reference evidence="2" key="1">
    <citation type="journal article" date="2021" name="PeerJ">
        <title>Extensive microbial diversity within the chicken gut microbiome revealed by metagenomics and culture.</title>
        <authorList>
            <person name="Gilroy R."/>
            <person name="Ravi A."/>
            <person name="Getino M."/>
            <person name="Pursley I."/>
            <person name="Horton D.L."/>
            <person name="Alikhan N.F."/>
            <person name="Baker D."/>
            <person name="Gharbi K."/>
            <person name="Hall N."/>
            <person name="Watson M."/>
            <person name="Adriaenssens E.M."/>
            <person name="Foster-Nyarko E."/>
            <person name="Jarju S."/>
            <person name="Secka A."/>
            <person name="Antonio M."/>
            <person name="Oren A."/>
            <person name="Chaudhuri R.R."/>
            <person name="La Ragione R."/>
            <person name="Hildebrand F."/>
            <person name="Pallen M.J."/>
        </authorList>
    </citation>
    <scope>NUCLEOTIDE SEQUENCE</scope>
    <source>
        <strain evidence="2">CHK185-1770</strain>
    </source>
</reference>